<dbReference type="OrthoDB" id="1727884at2759"/>
<accession>A0A667XRP8</accession>
<name>A0A667XRP8_9TELE</name>
<gene>
    <name evidence="10" type="primary">SRPRA</name>
    <name evidence="10" type="synonym">srpra</name>
</gene>
<dbReference type="InterPro" id="IPR000897">
    <property type="entry name" value="SRP54_GTPase_dom"/>
</dbReference>
<comment type="subcellular location">
    <subcellularLocation>
        <location evidence="1">Endoplasmic reticulum membrane</location>
        <topology evidence="1">Peripheral membrane protein</topology>
        <orientation evidence="1">Cytoplasmic side</orientation>
    </subcellularLocation>
</comment>
<dbReference type="InterPro" id="IPR036225">
    <property type="entry name" value="SRP/SRP_N"/>
</dbReference>
<dbReference type="Pfam" id="PF00448">
    <property type="entry name" value="SRP54"/>
    <property type="match status" value="1"/>
</dbReference>
<dbReference type="Gene3D" id="1.20.120.140">
    <property type="entry name" value="Signal recognition particle SRP54, nucleotide-binding domain"/>
    <property type="match status" value="1"/>
</dbReference>
<feature type="compositionally biased region" description="Polar residues" evidence="8">
    <location>
        <begin position="191"/>
        <end position="206"/>
    </location>
</feature>
<reference evidence="10" key="3">
    <citation type="submission" date="2025-09" db="UniProtKB">
        <authorList>
            <consortium name="Ensembl"/>
        </authorList>
    </citation>
    <scope>IDENTIFICATION</scope>
</reference>
<proteinExistence type="inferred from homology"/>
<dbReference type="InterPro" id="IPR013822">
    <property type="entry name" value="Signal_recog_particl_SRP54_hlx"/>
</dbReference>
<dbReference type="SMART" id="SM00382">
    <property type="entry name" value="AAA"/>
    <property type="match status" value="1"/>
</dbReference>
<evidence type="ECO:0000256" key="3">
    <source>
        <dbReference type="ARBA" id="ARBA00022741"/>
    </source>
</evidence>
<evidence type="ECO:0000256" key="7">
    <source>
        <dbReference type="ARBA" id="ARBA00023170"/>
    </source>
</evidence>
<evidence type="ECO:0000313" key="10">
    <source>
        <dbReference type="Ensembl" id="ENSMMDP00005011851.1"/>
    </source>
</evidence>
<comment type="similarity">
    <text evidence="2">Belongs to the GTP-binding SRP family.</text>
</comment>
<dbReference type="PANTHER" id="PTHR43134:SF1">
    <property type="entry name" value="SIGNAL RECOGNITION PARTICLE RECEPTOR SUBUNIT ALPHA"/>
    <property type="match status" value="1"/>
</dbReference>
<dbReference type="Pfam" id="PF04086">
    <property type="entry name" value="SRP-alpha_N"/>
    <property type="match status" value="1"/>
</dbReference>
<keyword evidence="7" id="KW-0675">Receptor</keyword>
<feature type="compositionally biased region" description="Polar residues" evidence="8">
    <location>
        <begin position="260"/>
        <end position="277"/>
    </location>
</feature>
<dbReference type="InterPro" id="IPR027417">
    <property type="entry name" value="P-loop_NTPase"/>
</dbReference>
<dbReference type="GeneTree" id="ENSGT00550000074936"/>
<evidence type="ECO:0000256" key="5">
    <source>
        <dbReference type="ARBA" id="ARBA00023134"/>
    </source>
</evidence>
<dbReference type="FunCoup" id="A0A667XRP8">
    <property type="interactions" value="1813"/>
</dbReference>
<keyword evidence="3" id="KW-0547">Nucleotide-binding</keyword>
<dbReference type="SUPFAM" id="SSF52540">
    <property type="entry name" value="P-loop containing nucleoside triphosphate hydrolases"/>
    <property type="match status" value="1"/>
</dbReference>
<protein>
    <submittedName>
        <fullName evidence="10">SRP receptor subunit alpha</fullName>
    </submittedName>
</protein>
<dbReference type="GO" id="GO:0003924">
    <property type="term" value="F:GTPase activity"/>
    <property type="evidence" value="ECO:0007669"/>
    <property type="project" value="InterPro"/>
</dbReference>
<keyword evidence="4" id="KW-0256">Endoplasmic reticulum</keyword>
<feature type="region of interest" description="Disordered" evidence="8">
    <location>
        <begin position="127"/>
        <end position="210"/>
    </location>
</feature>
<dbReference type="CDD" id="cd14826">
    <property type="entry name" value="SR_alpha_SRX"/>
    <property type="match status" value="1"/>
</dbReference>
<dbReference type="GO" id="GO:0005525">
    <property type="term" value="F:GTP binding"/>
    <property type="evidence" value="ECO:0007669"/>
    <property type="project" value="UniProtKB-KW"/>
</dbReference>
<feature type="compositionally biased region" description="Polar residues" evidence="8">
    <location>
        <begin position="139"/>
        <end position="151"/>
    </location>
</feature>
<dbReference type="GeneID" id="115370091"/>
<evidence type="ECO:0000256" key="4">
    <source>
        <dbReference type="ARBA" id="ARBA00022824"/>
    </source>
</evidence>
<dbReference type="FunFam" id="3.40.50.300:FF:000188">
    <property type="entry name" value="signal recognition particle receptor subunit alpha"/>
    <property type="match status" value="1"/>
</dbReference>
<dbReference type="SMART" id="SM00963">
    <property type="entry name" value="SRP54_N"/>
    <property type="match status" value="1"/>
</dbReference>
<reference evidence="10" key="2">
    <citation type="submission" date="2025-08" db="UniProtKB">
        <authorList>
            <consortium name="Ensembl"/>
        </authorList>
    </citation>
    <scope>IDENTIFICATION</scope>
</reference>
<dbReference type="CTD" id="6734"/>
<reference evidence="10" key="1">
    <citation type="submission" date="2019-06" db="EMBL/GenBank/DDBJ databases">
        <authorList>
            <consortium name="Wellcome Sanger Institute Data Sharing"/>
        </authorList>
    </citation>
    <scope>NUCLEOTIDE SEQUENCE [LARGE SCALE GENOMIC DNA]</scope>
</reference>
<dbReference type="FunFam" id="1.20.120.140:FF:000004">
    <property type="entry name" value="Signal recognition particle receptor subunit alpha"/>
    <property type="match status" value="1"/>
</dbReference>
<dbReference type="Gene3D" id="3.40.50.300">
    <property type="entry name" value="P-loop containing nucleotide triphosphate hydrolases"/>
    <property type="match status" value="1"/>
</dbReference>
<dbReference type="PANTHER" id="PTHR43134">
    <property type="entry name" value="SIGNAL RECOGNITION PARTICLE RECEPTOR SUBUNIT ALPHA"/>
    <property type="match status" value="1"/>
</dbReference>
<dbReference type="InterPro" id="IPR003593">
    <property type="entry name" value="AAA+_ATPase"/>
</dbReference>
<keyword evidence="6" id="KW-0472">Membrane</keyword>
<keyword evidence="11" id="KW-1185">Reference proteome</keyword>
<dbReference type="SMART" id="SM00962">
    <property type="entry name" value="SRP54"/>
    <property type="match status" value="1"/>
</dbReference>
<dbReference type="GO" id="GO:0006886">
    <property type="term" value="P:intracellular protein transport"/>
    <property type="evidence" value="ECO:0007669"/>
    <property type="project" value="InterPro"/>
</dbReference>
<dbReference type="Proteomes" id="UP000472263">
    <property type="component" value="Chromosome 13"/>
</dbReference>
<evidence type="ECO:0000256" key="2">
    <source>
        <dbReference type="ARBA" id="ARBA00008531"/>
    </source>
</evidence>
<dbReference type="SUPFAM" id="SSF64356">
    <property type="entry name" value="SNARE-like"/>
    <property type="match status" value="1"/>
</dbReference>
<dbReference type="RefSeq" id="XP_029922788.1">
    <property type="nucleotide sequence ID" value="XM_030066928.1"/>
</dbReference>
<feature type="domain" description="SRP54-type proteins GTP-binding" evidence="9">
    <location>
        <begin position="622"/>
        <end position="635"/>
    </location>
</feature>
<dbReference type="InParanoid" id="A0A667XRP8"/>
<dbReference type="InterPro" id="IPR007222">
    <property type="entry name" value="Sig_recog_particle_rcpt_asu_N"/>
</dbReference>
<dbReference type="Pfam" id="PF02881">
    <property type="entry name" value="SRP54_N"/>
    <property type="match status" value="1"/>
</dbReference>
<organism evidence="10 11">
    <name type="scientific">Myripristis murdjan</name>
    <name type="common">pinecone soldierfish</name>
    <dbReference type="NCBI Taxonomy" id="586833"/>
    <lineage>
        <taxon>Eukaryota</taxon>
        <taxon>Metazoa</taxon>
        <taxon>Chordata</taxon>
        <taxon>Craniata</taxon>
        <taxon>Vertebrata</taxon>
        <taxon>Euteleostomi</taxon>
        <taxon>Actinopterygii</taxon>
        <taxon>Neopterygii</taxon>
        <taxon>Teleostei</taxon>
        <taxon>Neoteleostei</taxon>
        <taxon>Acanthomorphata</taxon>
        <taxon>Holocentriformes</taxon>
        <taxon>Holocentridae</taxon>
        <taxon>Myripristis</taxon>
    </lineage>
</organism>
<dbReference type="CDD" id="cd17876">
    <property type="entry name" value="SRalpha_C"/>
    <property type="match status" value="1"/>
</dbReference>
<dbReference type="Gene3D" id="3.30.450.60">
    <property type="match status" value="1"/>
</dbReference>
<dbReference type="PROSITE" id="PS00300">
    <property type="entry name" value="SRP54"/>
    <property type="match status" value="1"/>
</dbReference>
<dbReference type="InterPro" id="IPR042101">
    <property type="entry name" value="SRP54_N_sf"/>
</dbReference>
<evidence type="ECO:0000256" key="6">
    <source>
        <dbReference type="ARBA" id="ARBA00023136"/>
    </source>
</evidence>
<dbReference type="GO" id="GO:0006614">
    <property type="term" value="P:SRP-dependent cotranslational protein targeting to membrane"/>
    <property type="evidence" value="ECO:0007669"/>
    <property type="project" value="InterPro"/>
</dbReference>
<feature type="region of interest" description="Disordered" evidence="8">
    <location>
        <begin position="222"/>
        <end position="277"/>
    </location>
</feature>
<dbReference type="FunFam" id="3.30.450.60:FF:000024">
    <property type="entry name" value="signal recognition particle receptor subunit alpha isoform X2"/>
    <property type="match status" value="1"/>
</dbReference>
<sequence length="650" mass="71819">MLDFFTIFSKGGIVLWCFQGAGVTESFTGPVNALIRSVILQERSGNNTFTHEALSLKYKLDNEFELVFVVGFQKILTLTYVDKFIDDVQLHFRDRYKNELEQKGALKLLNNNFEFEDDFKTLLRDAEDSSKARGPVSMRTFTESQKSQKTVKSMIETKGGDKGKEQGGKKNKNAKKEAPLPEPVKEGHGKVSTSEKTVENGNQGLTQDEIMQKKREEFFRKRMAGSAEKTSKSPKPQKPKEKQMRVWDMAGSSTKDLDYSQRNGNGSHDSGNQSQDAQIDSGMQLRPMVGDLLSVDYESSEEEEEIEEEEEKVVITDISKKAPKKGGGFGGMFGMLKGLVGSKSLTQEDMEPVLDKMRDHLIAKNVAADIASQLCDSVAKKLEGKVMGTFTTVASTVKQALQDSLVQILQPKRRVDILRDVLEARSQRRPFVITFCGVNGVGKSTNLAKISFWLIENGFTVLIAACDTFRAGAVEQLRTHQRRLNSLHPPEKHGGRPVVQLYEKGYGKDAAGIAMEAIAYARNQAFDVVLVDTAGRMQDNAPLMTALAKLIAVNMPDLVLFVGEALVGNEAVDQLVKFNQALADHSMSDKPRLIDGIVLTKFDTIDDKVGAAISMTYITGQPIVFVGTGQTYNDLRSLNARAVVSALMKA</sequence>
<dbReference type="GO" id="GO:0005785">
    <property type="term" value="C:signal recognition particle receptor complex"/>
    <property type="evidence" value="ECO:0007669"/>
    <property type="project" value="InterPro"/>
</dbReference>
<dbReference type="SUPFAM" id="SSF47364">
    <property type="entry name" value="Domain of the SRP/SRP receptor G-proteins"/>
    <property type="match status" value="1"/>
</dbReference>
<dbReference type="AlphaFoldDB" id="A0A667XRP8"/>
<feature type="compositionally biased region" description="Basic and acidic residues" evidence="8">
    <location>
        <begin position="158"/>
        <end position="189"/>
    </location>
</feature>
<dbReference type="Ensembl" id="ENSMMDT00005012204.1">
    <property type="protein sequence ID" value="ENSMMDP00005011851.1"/>
    <property type="gene ID" value="ENSMMDG00005006325.1"/>
</dbReference>
<keyword evidence="5" id="KW-0342">GTP-binding</keyword>
<evidence type="ECO:0000313" key="11">
    <source>
        <dbReference type="Proteomes" id="UP000472263"/>
    </source>
</evidence>
<dbReference type="InterPro" id="IPR011012">
    <property type="entry name" value="Longin-like_dom_sf"/>
</dbReference>
<evidence type="ECO:0000259" key="9">
    <source>
        <dbReference type="PROSITE" id="PS00300"/>
    </source>
</evidence>
<evidence type="ECO:0000256" key="8">
    <source>
        <dbReference type="SAM" id="MobiDB-lite"/>
    </source>
</evidence>
<evidence type="ECO:0000256" key="1">
    <source>
        <dbReference type="ARBA" id="ARBA00004397"/>
    </source>
</evidence>
<dbReference type="GO" id="GO:0005047">
    <property type="term" value="F:signal recognition particle binding"/>
    <property type="evidence" value="ECO:0007669"/>
    <property type="project" value="InterPro"/>
</dbReference>